<sequence length="78" mass="8871">MILKMLKMLPQSPLGQIFLKIVVASILIVLTIGVFLSIENYIVFAKENPSPRTQMLQEISRGMDCLDREIHVTQKTNI</sequence>
<comment type="caution">
    <text evidence="2">The sequence shown here is derived from an EMBL/GenBank/DDBJ whole genome shotgun (WGS) entry which is preliminary data.</text>
</comment>
<reference evidence="2 3" key="1">
    <citation type="submission" date="2019-07" db="EMBL/GenBank/DDBJ databases">
        <title>Genome sequencing of 100 strains of the haloalkaliphilic chemolithoautotrophic sulfur-oxidizing bacterium Thioalkalivibrio.</title>
        <authorList>
            <person name="Muyzer G."/>
        </authorList>
    </citation>
    <scope>NUCLEOTIDE SEQUENCE [LARGE SCALE GENOMIC DNA]</scope>
    <source>
        <strain evidence="2 3">ASO4-4</strain>
    </source>
</reference>
<protein>
    <recommendedName>
        <fullName evidence="4">Methyl-accepting chemotaxis protein</fullName>
    </recommendedName>
</protein>
<keyword evidence="1" id="KW-0472">Membrane</keyword>
<organism evidence="2 3">
    <name type="scientific">Desulfobotulus alkaliphilus</name>
    <dbReference type="NCBI Taxonomy" id="622671"/>
    <lineage>
        <taxon>Bacteria</taxon>
        <taxon>Pseudomonadati</taxon>
        <taxon>Thermodesulfobacteriota</taxon>
        <taxon>Desulfobacteria</taxon>
        <taxon>Desulfobacterales</taxon>
        <taxon>Desulfobacteraceae</taxon>
        <taxon>Desulfobotulus</taxon>
    </lineage>
</organism>
<dbReference type="EMBL" id="VLLC01000048">
    <property type="protein sequence ID" value="TWI63407.1"/>
    <property type="molecule type" value="Genomic_DNA"/>
</dbReference>
<keyword evidence="1" id="KW-0812">Transmembrane</keyword>
<proteinExistence type="predicted"/>
<evidence type="ECO:0008006" key="4">
    <source>
        <dbReference type="Google" id="ProtNLM"/>
    </source>
</evidence>
<feature type="transmembrane region" description="Helical" evidence="1">
    <location>
        <begin position="21"/>
        <end position="44"/>
    </location>
</feature>
<dbReference type="AlphaFoldDB" id="A0A562R2X7"/>
<evidence type="ECO:0000313" key="3">
    <source>
        <dbReference type="Proteomes" id="UP000318307"/>
    </source>
</evidence>
<keyword evidence="1" id="KW-1133">Transmembrane helix</keyword>
<dbReference type="Proteomes" id="UP000318307">
    <property type="component" value="Unassembled WGS sequence"/>
</dbReference>
<name>A0A562R2X7_9BACT</name>
<dbReference type="RefSeq" id="WP_144686716.1">
    <property type="nucleotide sequence ID" value="NZ_VLLC01000048.1"/>
</dbReference>
<keyword evidence="3" id="KW-1185">Reference proteome</keyword>
<accession>A0A562R2X7</accession>
<evidence type="ECO:0000313" key="2">
    <source>
        <dbReference type="EMBL" id="TWI63407.1"/>
    </source>
</evidence>
<evidence type="ECO:0000256" key="1">
    <source>
        <dbReference type="SAM" id="Phobius"/>
    </source>
</evidence>
<gene>
    <name evidence="2" type="ORF">LZ24_03243</name>
</gene>